<dbReference type="Proteomes" id="UP000291084">
    <property type="component" value="Chromosome 2"/>
</dbReference>
<reference evidence="1 2" key="1">
    <citation type="journal article" date="2015" name="Sci. Rep.">
        <title>The power of single molecule real-time sequencing technology in the de novo assembly of a eukaryotic genome.</title>
        <authorList>
            <person name="Sakai H."/>
            <person name="Naito K."/>
            <person name="Ogiso-Tanaka E."/>
            <person name="Takahashi Y."/>
            <person name="Iseki K."/>
            <person name="Muto C."/>
            <person name="Satou K."/>
            <person name="Teruya K."/>
            <person name="Shiroma A."/>
            <person name="Shimoji M."/>
            <person name="Hirano T."/>
            <person name="Itoh T."/>
            <person name="Kaga A."/>
            <person name="Tomooka N."/>
        </authorList>
    </citation>
    <scope>NUCLEOTIDE SEQUENCE [LARGE SCALE GENOMIC DNA]</scope>
    <source>
        <strain evidence="2">cv. Shumari</strain>
    </source>
</reference>
<name>A0A0S3RFU4_PHAAN</name>
<dbReference type="EMBL" id="AP015035">
    <property type="protein sequence ID" value="BAT79491.1"/>
    <property type="molecule type" value="Genomic_DNA"/>
</dbReference>
<proteinExistence type="predicted"/>
<organism evidence="1 2">
    <name type="scientific">Vigna angularis var. angularis</name>
    <dbReference type="NCBI Taxonomy" id="157739"/>
    <lineage>
        <taxon>Eukaryota</taxon>
        <taxon>Viridiplantae</taxon>
        <taxon>Streptophyta</taxon>
        <taxon>Embryophyta</taxon>
        <taxon>Tracheophyta</taxon>
        <taxon>Spermatophyta</taxon>
        <taxon>Magnoliopsida</taxon>
        <taxon>eudicotyledons</taxon>
        <taxon>Gunneridae</taxon>
        <taxon>Pentapetalae</taxon>
        <taxon>rosids</taxon>
        <taxon>fabids</taxon>
        <taxon>Fabales</taxon>
        <taxon>Fabaceae</taxon>
        <taxon>Papilionoideae</taxon>
        <taxon>50 kb inversion clade</taxon>
        <taxon>NPAAA clade</taxon>
        <taxon>indigoferoid/millettioid clade</taxon>
        <taxon>Phaseoleae</taxon>
        <taxon>Vigna</taxon>
    </lineage>
</organism>
<accession>A0A0S3RFU4</accession>
<gene>
    <name evidence="1" type="primary">Vigan.02G238700</name>
    <name evidence="1" type="ORF">VIGAN_02238700</name>
</gene>
<keyword evidence="2" id="KW-1185">Reference proteome</keyword>
<evidence type="ECO:0000313" key="2">
    <source>
        <dbReference type="Proteomes" id="UP000291084"/>
    </source>
</evidence>
<feature type="non-terminal residue" evidence="1">
    <location>
        <position position="111"/>
    </location>
</feature>
<sequence>MLHTILGLQLSLSLPIHTPPKPTLLLVPSPPVPLDQWFFFHSLSPIIQLQNCISQILYKLSLRSHILVQPYPLVPAINVVCDPFSPSTNLAKPKSPSLALKLESNIRVFLP</sequence>
<dbReference type="AlphaFoldDB" id="A0A0S3RFU4"/>
<evidence type="ECO:0000313" key="1">
    <source>
        <dbReference type="EMBL" id="BAT79491.1"/>
    </source>
</evidence>
<protein>
    <submittedName>
        <fullName evidence="1">Uncharacterized protein</fullName>
    </submittedName>
</protein>